<organism evidence="2 3">
    <name type="scientific">Kribbella sancticallisti</name>
    <dbReference type="NCBI Taxonomy" id="460087"/>
    <lineage>
        <taxon>Bacteria</taxon>
        <taxon>Bacillati</taxon>
        <taxon>Actinomycetota</taxon>
        <taxon>Actinomycetes</taxon>
        <taxon>Propionibacteriales</taxon>
        <taxon>Kribbellaceae</taxon>
        <taxon>Kribbella</taxon>
    </lineage>
</organism>
<dbReference type="RefSeq" id="WP_344213533.1">
    <property type="nucleotide sequence ID" value="NZ_BAAAOS010000018.1"/>
</dbReference>
<sequence length="317" mass="34436">MRNRVGRGLIALTAVLALVMTVPASTAMADGGITTQVGNKSCSMYVNSNGFGAYCSSGQTLAGFGGEIPTWRERLGARIFIPCRDFPVPLGISLPAAPEGKTWVLRLTIVDYDLNTTDGGNKVHVERMMVPVSEAEKDQCPSRGYMDPFWDTFHDTYPAPALQVKPTYTPRVNVPAYFSLTRESSIVLKTGATEAANPNSAYWSGNRNLTMRAMVGQMTVDPGDGTPPFTCLMGTGRADDDYDGYDDTSDPYHQMSTCKHVYKRSSASQPDSMYTVKLTITWDVTYWAGTGIWNPLGSANVTAIQRLPVQEVQAIGG</sequence>
<dbReference type="EMBL" id="BAAAOS010000018">
    <property type="protein sequence ID" value="GAA1572153.1"/>
    <property type="molecule type" value="Genomic_DNA"/>
</dbReference>
<dbReference type="Proteomes" id="UP001500393">
    <property type="component" value="Unassembled WGS sequence"/>
</dbReference>
<gene>
    <name evidence="2" type="ORF">GCM10009789_27130</name>
</gene>
<keyword evidence="1" id="KW-0732">Signal</keyword>
<evidence type="ECO:0000256" key="1">
    <source>
        <dbReference type="SAM" id="SignalP"/>
    </source>
</evidence>
<feature type="chain" id="PRO_5045040785" evidence="1">
    <location>
        <begin position="30"/>
        <end position="317"/>
    </location>
</feature>
<evidence type="ECO:0000313" key="3">
    <source>
        <dbReference type="Proteomes" id="UP001500393"/>
    </source>
</evidence>
<comment type="caution">
    <text evidence="2">The sequence shown here is derived from an EMBL/GenBank/DDBJ whole genome shotgun (WGS) entry which is preliminary data.</text>
</comment>
<evidence type="ECO:0000313" key="2">
    <source>
        <dbReference type="EMBL" id="GAA1572153.1"/>
    </source>
</evidence>
<name>A0ABP4P785_9ACTN</name>
<keyword evidence="3" id="KW-1185">Reference proteome</keyword>
<feature type="signal peptide" evidence="1">
    <location>
        <begin position="1"/>
        <end position="29"/>
    </location>
</feature>
<proteinExistence type="predicted"/>
<reference evidence="3" key="1">
    <citation type="journal article" date="2019" name="Int. J. Syst. Evol. Microbiol.">
        <title>The Global Catalogue of Microorganisms (GCM) 10K type strain sequencing project: providing services to taxonomists for standard genome sequencing and annotation.</title>
        <authorList>
            <consortium name="The Broad Institute Genomics Platform"/>
            <consortium name="The Broad Institute Genome Sequencing Center for Infectious Disease"/>
            <person name="Wu L."/>
            <person name="Ma J."/>
        </authorList>
    </citation>
    <scope>NUCLEOTIDE SEQUENCE [LARGE SCALE GENOMIC DNA]</scope>
    <source>
        <strain evidence="3">JCM 14969</strain>
    </source>
</reference>
<protein>
    <submittedName>
        <fullName evidence="2">Uncharacterized protein</fullName>
    </submittedName>
</protein>
<accession>A0ABP4P785</accession>